<dbReference type="InterPro" id="IPR001584">
    <property type="entry name" value="Integrase_cat-core"/>
</dbReference>
<dbReference type="InterPro" id="IPR036397">
    <property type="entry name" value="RNaseH_sf"/>
</dbReference>
<evidence type="ECO:0000313" key="3">
    <source>
        <dbReference type="Proteomes" id="UP001621706"/>
    </source>
</evidence>
<feature type="domain" description="Integrase catalytic" evidence="1">
    <location>
        <begin position="230"/>
        <end position="395"/>
    </location>
</feature>
<dbReference type="SUPFAM" id="SSF53098">
    <property type="entry name" value="Ribonuclease H-like"/>
    <property type="match status" value="1"/>
</dbReference>
<dbReference type="InterPro" id="IPR050900">
    <property type="entry name" value="Transposase_IS3/IS150/IS904"/>
</dbReference>
<dbReference type="RefSeq" id="WP_088401243.1">
    <property type="nucleotide sequence ID" value="NZ_JAZGZP010000023.1"/>
</dbReference>
<name>A0ABW8PBF3_9FLAO</name>
<evidence type="ECO:0000259" key="1">
    <source>
        <dbReference type="PROSITE" id="PS50994"/>
    </source>
</evidence>
<dbReference type="PANTHER" id="PTHR46889:SF4">
    <property type="entry name" value="TRANSPOSASE INSO FOR INSERTION SEQUENCE ELEMENT IS911B-RELATED"/>
    <property type="match status" value="1"/>
</dbReference>
<sequence>MKITTKRRKWHTYIKLLVKHEMTHLLPTEVRKEIPKSNIHNWKKTDADFIGVDFIEQLIKHHEMGNKLESHPKVEKVTKAMLLFADAYKELVSDIKAVRIKISQNKEKIVDLVEKFKNILPIKDSVRLLGISRATYQNYKTLVINKCYASYFEWCVKRYPLQLLSKEIVQIKKYFENPDYQFWSKSSLYYLGLRNKDFSFCLATFYKYSKLLGYTKGRHLKLKTDYTPLVSTKPNQIWCADVTIHKTKDGVKHYIHFLMDHYSKMILGWQVGSSSQPKIIKSLLQNALEKYPNTETTQLVTDAGIENVNTTVQNYIKSTGHKIIHKIAQKDIASSNSAIEAFNKVFKNQFIRPQDPENGTQLNKILEESILIYCKIRPQHSLRGNTPFETLTGKPLSISQYNSHFKEQKQLRKSQNNLNRCKKCTN</sequence>
<dbReference type="Gene3D" id="3.30.420.10">
    <property type="entry name" value="Ribonuclease H-like superfamily/Ribonuclease H"/>
    <property type="match status" value="1"/>
</dbReference>
<organism evidence="2 3">
    <name type="scientific">Flavobacterium oreochromis</name>
    <dbReference type="NCBI Taxonomy" id="2906078"/>
    <lineage>
        <taxon>Bacteria</taxon>
        <taxon>Pseudomonadati</taxon>
        <taxon>Bacteroidota</taxon>
        <taxon>Flavobacteriia</taxon>
        <taxon>Flavobacteriales</taxon>
        <taxon>Flavobacteriaceae</taxon>
        <taxon>Flavobacterium</taxon>
    </lineage>
</organism>
<reference evidence="2 3" key="1">
    <citation type="submission" date="2024-02" db="EMBL/GenBank/DDBJ databases">
        <title>Comparative Genomic Analysis of Flavobacterium Species Causing Columnaris Disease of Freshwater Fish in Thailand: Insights into Virulence and Resistance Mechanisms.</title>
        <authorList>
            <person name="Nguyen D."/>
            <person name="Chokmangmeepisarn P."/>
            <person name="Khianchaikhan K."/>
            <person name="Morishita M."/>
            <person name="Bunnoy A."/>
            <person name="Rodkhum C."/>
        </authorList>
    </citation>
    <scope>NUCLEOTIDE SEQUENCE [LARGE SCALE GENOMIC DNA]</scope>
    <source>
        <strain evidence="2 3">CNRT2201</strain>
    </source>
</reference>
<dbReference type="PANTHER" id="PTHR46889">
    <property type="entry name" value="TRANSPOSASE INSF FOR INSERTION SEQUENCE IS3B-RELATED"/>
    <property type="match status" value="1"/>
</dbReference>
<evidence type="ECO:0000313" key="2">
    <source>
        <dbReference type="EMBL" id="MFK7001898.1"/>
    </source>
</evidence>
<proteinExistence type="predicted"/>
<dbReference type="InterPro" id="IPR012337">
    <property type="entry name" value="RNaseH-like_sf"/>
</dbReference>
<gene>
    <name evidence="2" type="ORF">V3I07_13465</name>
</gene>
<protein>
    <submittedName>
        <fullName evidence="2">DDE-type integrase/transposase/recombinase</fullName>
    </submittedName>
</protein>
<dbReference type="Proteomes" id="UP001621706">
    <property type="component" value="Unassembled WGS sequence"/>
</dbReference>
<keyword evidence="3" id="KW-1185">Reference proteome</keyword>
<accession>A0ABW8PBF3</accession>
<dbReference type="EMBL" id="JAZGZP010000023">
    <property type="protein sequence ID" value="MFK7001898.1"/>
    <property type="molecule type" value="Genomic_DNA"/>
</dbReference>
<dbReference type="Pfam" id="PF00665">
    <property type="entry name" value="rve"/>
    <property type="match status" value="1"/>
</dbReference>
<comment type="caution">
    <text evidence="2">The sequence shown here is derived from an EMBL/GenBank/DDBJ whole genome shotgun (WGS) entry which is preliminary data.</text>
</comment>
<dbReference type="PROSITE" id="PS50994">
    <property type="entry name" value="INTEGRASE"/>
    <property type="match status" value="1"/>
</dbReference>